<dbReference type="PANTHER" id="PTHR43297">
    <property type="entry name" value="OLIGOPEPTIDE TRANSPORT ATP-BINDING PROTEIN APPD"/>
    <property type="match status" value="1"/>
</dbReference>
<dbReference type="Pfam" id="PF08352">
    <property type="entry name" value="oligo_HPY"/>
    <property type="match status" value="1"/>
</dbReference>
<dbReference type="GO" id="GO:0005524">
    <property type="term" value="F:ATP binding"/>
    <property type="evidence" value="ECO:0007669"/>
    <property type="project" value="UniProtKB-KW"/>
</dbReference>
<dbReference type="SMART" id="SM00382">
    <property type="entry name" value="AAA"/>
    <property type="match status" value="1"/>
</dbReference>
<comment type="similarity">
    <text evidence="2">Belongs to the ABC transporter superfamily.</text>
</comment>
<keyword evidence="3" id="KW-0813">Transport</keyword>
<evidence type="ECO:0000256" key="1">
    <source>
        <dbReference type="ARBA" id="ARBA00004417"/>
    </source>
</evidence>
<dbReference type="Pfam" id="PF00005">
    <property type="entry name" value="ABC_tran"/>
    <property type="match status" value="1"/>
</dbReference>
<evidence type="ECO:0000256" key="5">
    <source>
        <dbReference type="ARBA" id="ARBA00022741"/>
    </source>
</evidence>
<evidence type="ECO:0000313" key="10">
    <source>
        <dbReference type="Proteomes" id="UP000332515"/>
    </source>
</evidence>
<dbReference type="AlphaFoldDB" id="A0A6A7Y0M1"/>
<evidence type="ECO:0000256" key="2">
    <source>
        <dbReference type="ARBA" id="ARBA00005417"/>
    </source>
</evidence>
<dbReference type="InterPro" id="IPR027417">
    <property type="entry name" value="P-loop_NTPase"/>
</dbReference>
<accession>A0A6A7Y0M1</accession>
<gene>
    <name evidence="9" type="ORF">F0357_01520</name>
</gene>
<name>A0A6A7Y0M1_9HYPH</name>
<dbReference type="PANTHER" id="PTHR43297:SF2">
    <property type="entry name" value="DIPEPTIDE TRANSPORT ATP-BINDING PROTEIN DPPD"/>
    <property type="match status" value="1"/>
</dbReference>
<keyword evidence="7" id="KW-0472">Membrane</keyword>
<dbReference type="InterPro" id="IPR013563">
    <property type="entry name" value="Oligopep_ABC_C"/>
</dbReference>
<dbReference type="NCBIfam" id="TIGR01727">
    <property type="entry name" value="oligo_HPY"/>
    <property type="match status" value="1"/>
</dbReference>
<comment type="subcellular location">
    <subcellularLocation>
        <location evidence="1">Cell inner membrane</location>
        <topology evidence="1">Peripheral membrane protein</topology>
    </subcellularLocation>
</comment>
<dbReference type="PROSITE" id="PS00211">
    <property type="entry name" value="ABC_TRANSPORTER_1"/>
    <property type="match status" value="1"/>
</dbReference>
<dbReference type="CDD" id="cd03257">
    <property type="entry name" value="ABC_NikE_OppD_transporters"/>
    <property type="match status" value="1"/>
</dbReference>
<dbReference type="Gene3D" id="3.40.50.300">
    <property type="entry name" value="P-loop containing nucleotide triphosphate hydrolases"/>
    <property type="match status" value="1"/>
</dbReference>
<dbReference type="EMBL" id="VWNA01000001">
    <property type="protein sequence ID" value="MQT11372.1"/>
    <property type="molecule type" value="Genomic_DNA"/>
</dbReference>
<dbReference type="GO" id="GO:0016887">
    <property type="term" value="F:ATP hydrolysis activity"/>
    <property type="evidence" value="ECO:0007669"/>
    <property type="project" value="InterPro"/>
</dbReference>
<feature type="domain" description="ABC transporter" evidence="8">
    <location>
        <begin position="8"/>
        <end position="256"/>
    </location>
</feature>
<keyword evidence="4" id="KW-1003">Cell membrane</keyword>
<comment type="caution">
    <text evidence="9">The sequence shown here is derived from an EMBL/GenBank/DDBJ whole genome shotgun (WGS) entry which is preliminary data.</text>
</comment>
<protein>
    <submittedName>
        <fullName evidence="9">ABC transporter ATP-binding protein</fullName>
    </submittedName>
</protein>
<sequence>MSAAPLSLRIDDLAVRFAGARGPVEAVRGISFSLAAGSVTALVGESGSGKSASLAALLGLAPTDAEIGGTLTIGERTIALADRASLAGLRGTVFGAVFQDPGASLDPMMRIGDQVAELYRTGRRLGRADAAREAVAALGRVGLPDPALRARAYPHMLSGGQKQRVAIAMALAGNPAILLADEPTTALDPTVQAQVVALLGSLVAAGMGLLIVSHDLALAIEIADRIIVLYAGRIVEEGPAEAIARRPLHPYSQALAAASLAFEDGADTADAADRPFPELPGQAPAPGEIIQGCAFAPRCAAAFEPCRERTPLPIAHDSRRVACHLYPGEA</sequence>
<proteinExistence type="inferred from homology"/>
<dbReference type="PROSITE" id="PS50893">
    <property type="entry name" value="ABC_TRANSPORTER_2"/>
    <property type="match status" value="1"/>
</dbReference>
<dbReference type="GO" id="GO:0015833">
    <property type="term" value="P:peptide transport"/>
    <property type="evidence" value="ECO:0007669"/>
    <property type="project" value="InterPro"/>
</dbReference>
<dbReference type="InterPro" id="IPR003593">
    <property type="entry name" value="AAA+_ATPase"/>
</dbReference>
<keyword evidence="10" id="KW-1185">Reference proteome</keyword>
<evidence type="ECO:0000256" key="6">
    <source>
        <dbReference type="ARBA" id="ARBA00022840"/>
    </source>
</evidence>
<reference evidence="9 10" key="1">
    <citation type="submission" date="2019-09" db="EMBL/GenBank/DDBJ databases">
        <title>Segnochrobactrum spirostomi gen. nov., sp. nov., isolated from the ciliate Spirostomum cf. yagiui and description of a novel family, Segnochrobactraceae fam. nov. within the order Rhizobiales of the class Alphaproteobacteria.</title>
        <authorList>
            <person name="Akter S."/>
            <person name="Shazib S.U.A."/>
            <person name="Shin M.K."/>
        </authorList>
    </citation>
    <scope>NUCLEOTIDE SEQUENCE [LARGE SCALE GENOMIC DNA]</scope>
    <source>
        <strain evidence="9 10">Sp-1</strain>
    </source>
</reference>
<dbReference type="GO" id="GO:0005886">
    <property type="term" value="C:plasma membrane"/>
    <property type="evidence" value="ECO:0007669"/>
    <property type="project" value="UniProtKB-SubCell"/>
</dbReference>
<dbReference type="SUPFAM" id="SSF52540">
    <property type="entry name" value="P-loop containing nucleoside triphosphate hydrolases"/>
    <property type="match status" value="1"/>
</dbReference>
<dbReference type="RefSeq" id="WP_153477976.1">
    <property type="nucleotide sequence ID" value="NZ_VWNA01000001.1"/>
</dbReference>
<evidence type="ECO:0000256" key="3">
    <source>
        <dbReference type="ARBA" id="ARBA00022448"/>
    </source>
</evidence>
<evidence type="ECO:0000259" key="8">
    <source>
        <dbReference type="PROSITE" id="PS50893"/>
    </source>
</evidence>
<dbReference type="InterPro" id="IPR017871">
    <property type="entry name" value="ABC_transporter-like_CS"/>
</dbReference>
<keyword evidence="6 9" id="KW-0067">ATP-binding</keyword>
<dbReference type="InterPro" id="IPR003439">
    <property type="entry name" value="ABC_transporter-like_ATP-bd"/>
</dbReference>
<evidence type="ECO:0000256" key="7">
    <source>
        <dbReference type="ARBA" id="ARBA00023136"/>
    </source>
</evidence>
<evidence type="ECO:0000313" key="9">
    <source>
        <dbReference type="EMBL" id="MQT11372.1"/>
    </source>
</evidence>
<evidence type="ECO:0000256" key="4">
    <source>
        <dbReference type="ARBA" id="ARBA00022475"/>
    </source>
</evidence>
<organism evidence="9 10">
    <name type="scientific">Segnochrobactrum spirostomi</name>
    <dbReference type="NCBI Taxonomy" id="2608987"/>
    <lineage>
        <taxon>Bacteria</taxon>
        <taxon>Pseudomonadati</taxon>
        <taxon>Pseudomonadota</taxon>
        <taxon>Alphaproteobacteria</taxon>
        <taxon>Hyphomicrobiales</taxon>
        <taxon>Segnochrobactraceae</taxon>
        <taxon>Segnochrobactrum</taxon>
    </lineage>
</organism>
<keyword evidence="5" id="KW-0547">Nucleotide-binding</keyword>
<dbReference type="InterPro" id="IPR050388">
    <property type="entry name" value="ABC_Ni/Peptide_Import"/>
</dbReference>
<dbReference type="Proteomes" id="UP000332515">
    <property type="component" value="Unassembled WGS sequence"/>
</dbReference>